<evidence type="ECO:0000313" key="1">
    <source>
        <dbReference type="EMBL" id="RZC71886.1"/>
    </source>
</evidence>
<dbReference type="Gramene" id="RZC71886">
    <property type="protein sequence ID" value="RZC71886"/>
    <property type="gene ID" value="C5167_035017"/>
</dbReference>
<gene>
    <name evidence="1" type="ORF">C5167_035017</name>
</gene>
<dbReference type="EMBL" id="CM010721">
    <property type="protein sequence ID" value="RZC71886.1"/>
    <property type="molecule type" value="Genomic_DNA"/>
</dbReference>
<name>A0A4Y7KGB5_PAPSO</name>
<dbReference type="AlphaFoldDB" id="A0A4Y7KGB5"/>
<accession>A0A4Y7KGB5</accession>
<evidence type="ECO:0000313" key="2">
    <source>
        <dbReference type="Proteomes" id="UP000316621"/>
    </source>
</evidence>
<organism evidence="1 2">
    <name type="scientific">Papaver somniferum</name>
    <name type="common">Opium poppy</name>
    <dbReference type="NCBI Taxonomy" id="3469"/>
    <lineage>
        <taxon>Eukaryota</taxon>
        <taxon>Viridiplantae</taxon>
        <taxon>Streptophyta</taxon>
        <taxon>Embryophyta</taxon>
        <taxon>Tracheophyta</taxon>
        <taxon>Spermatophyta</taxon>
        <taxon>Magnoliopsida</taxon>
        <taxon>Ranunculales</taxon>
        <taxon>Papaveraceae</taxon>
        <taxon>Papaveroideae</taxon>
        <taxon>Papaver</taxon>
    </lineage>
</organism>
<reference evidence="1 2" key="1">
    <citation type="journal article" date="2018" name="Science">
        <title>The opium poppy genome and morphinan production.</title>
        <authorList>
            <person name="Guo L."/>
            <person name="Winzer T."/>
            <person name="Yang X."/>
            <person name="Li Y."/>
            <person name="Ning Z."/>
            <person name="He Z."/>
            <person name="Teodor R."/>
            <person name="Lu Y."/>
            <person name="Bowser T.A."/>
            <person name="Graham I.A."/>
            <person name="Ye K."/>
        </authorList>
    </citation>
    <scope>NUCLEOTIDE SEQUENCE [LARGE SCALE GENOMIC DNA]</scope>
    <source>
        <strain evidence="2">cv. HN1</strain>
        <tissue evidence="1">Leaves</tissue>
    </source>
</reference>
<keyword evidence="2" id="KW-1185">Reference proteome</keyword>
<sequence length="87" mass="10293">MRHRYRWWILFRMQNVMSLRWEKIERGIITKIWWAVDPLHNSLPDLSPIAQHKTTHQQTRTLKLEIPAAVEGVPLETLDAINIGVRA</sequence>
<dbReference type="Proteomes" id="UP000316621">
    <property type="component" value="Chromosome 7"/>
</dbReference>
<protein>
    <submittedName>
        <fullName evidence="1">Uncharacterized protein</fullName>
    </submittedName>
</protein>
<proteinExistence type="predicted"/>